<sequence length="77" mass="8418">MYKLFILLSLCVAIACAAPGLLHATPILGSATSYHILPHQQHQHAVHVVRPIWPTHQIVRPIIHGGAYGHGHGHGWL</sequence>
<dbReference type="OrthoDB" id="7868229at2759"/>
<dbReference type="HOGENOM" id="CLU_2707473_0_0_1"/>
<name>B4LHZ1_DROVI</name>
<protein>
    <submittedName>
        <fullName evidence="2">Uncharacterized protein</fullName>
    </submittedName>
</protein>
<accession>B4LHZ1</accession>
<dbReference type="EMBL" id="CH940647">
    <property type="protein sequence ID" value="EDW68535.1"/>
    <property type="molecule type" value="Genomic_DNA"/>
</dbReference>
<dbReference type="PROSITE" id="PS51257">
    <property type="entry name" value="PROKAR_LIPOPROTEIN"/>
    <property type="match status" value="1"/>
</dbReference>
<evidence type="ECO:0000256" key="1">
    <source>
        <dbReference type="SAM" id="SignalP"/>
    </source>
</evidence>
<feature type="chain" id="PRO_5002812639" evidence="1">
    <location>
        <begin position="25"/>
        <end position="77"/>
    </location>
</feature>
<dbReference type="AlphaFoldDB" id="B4LHZ1"/>
<evidence type="ECO:0000313" key="3">
    <source>
        <dbReference type="Proteomes" id="UP000008792"/>
    </source>
</evidence>
<dbReference type="Proteomes" id="UP000008792">
    <property type="component" value="Unassembled WGS sequence"/>
</dbReference>
<keyword evidence="3" id="KW-1185">Reference proteome</keyword>
<dbReference type="eggNOG" id="ENOG502RWQ3">
    <property type="taxonomic scope" value="Eukaryota"/>
</dbReference>
<dbReference type="PhylomeDB" id="B4LHZ1"/>
<proteinExistence type="predicted"/>
<dbReference type="InParanoid" id="B4LHZ1"/>
<organism evidence="2 3">
    <name type="scientific">Drosophila virilis</name>
    <name type="common">Fruit fly</name>
    <dbReference type="NCBI Taxonomy" id="7244"/>
    <lineage>
        <taxon>Eukaryota</taxon>
        <taxon>Metazoa</taxon>
        <taxon>Ecdysozoa</taxon>
        <taxon>Arthropoda</taxon>
        <taxon>Hexapoda</taxon>
        <taxon>Insecta</taxon>
        <taxon>Pterygota</taxon>
        <taxon>Neoptera</taxon>
        <taxon>Endopterygota</taxon>
        <taxon>Diptera</taxon>
        <taxon>Brachycera</taxon>
        <taxon>Muscomorpha</taxon>
        <taxon>Ephydroidea</taxon>
        <taxon>Drosophilidae</taxon>
        <taxon>Drosophila</taxon>
    </lineage>
</organism>
<dbReference type="KEGG" id="dvi:6623637"/>
<reference evidence="2 3" key="1">
    <citation type="journal article" date="2007" name="Nature">
        <title>Evolution of genes and genomes on the Drosophila phylogeny.</title>
        <authorList>
            <consortium name="Drosophila 12 Genomes Consortium"/>
            <person name="Clark A.G."/>
            <person name="Eisen M.B."/>
            <person name="Smith D.R."/>
            <person name="Bergman C.M."/>
            <person name="Oliver B."/>
            <person name="Markow T.A."/>
            <person name="Kaufman T.C."/>
            <person name="Kellis M."/>
            <person name="Gelbart W."/>
            <person name="Iyer V.N."/>
            <person name="Pollard D.A."/>
            <person name="Sackton T.B."/>
            <person name="Larracuente A.M."/>
            <person name="Singh N.D."/>
            <person name="Abad J.P."/>
            <person name="Abt D.N."/>
            <person name="Adryan B."/>
            <person name="Aguade M."/>
            <person name="Akashi H."/>
            <person name="Anderson W.W."/>
            <person name="Aquadro C.F."/>
            <person name="Ardell D.H."/>
            <person name="Arguello R."/>
            <person name="Artieri C.G."/>
            <person name="Barbash D.A."/>
            <person name="Barker D."/>
            <person name="Barsanti P."/>
            <person name="Batterham P."/>
            <person name="Batzoglou S."/>
            <person name="Begun D."/>
            <person name="Bhutkar A."/>
            <person name="Blanco E."/>
            <person name="Bosak S.A."/>
            <person name="Bradley R.K."/>
            <person name="Brand A.D."/>
            <person name="Brent M.R."/>
            <person name="Brooks A.N."/>
            <person name="Brown R.H."/>
            <person name="Butlin R.K."/>
            <person name="Caggese C."/>
            <person name="Calvi B.R."/>
            <person name="Bernardo de Carvalho A."/>
            <person name="Caspi A."/>
            <person name="Castrezana S."/>
            <person name="Celniker S.E."/>
            <person name="Chang J.L."/>
            <person name="Chapple C."/>
            <person name="Chatterji S."/>
            <person name="Chinwalla A."/>
            <person name="Civetta A."/>
            <person name="Clifton S.W."/>
            <person name="Comeron J.M."/>
            <person name="Costello J.C."/>
            <person name="Coyne J.A."/>
            <person name="Daub J."/>
            <person name="David R.G."/>
            <person name="Delcher A.L."/>
            <person name="Delehaunty K."/>
            <person name="Do C.B."/>
            <person name="Ebling H."/>
            <person name="Edwards K."/>
            <person name="Eickbush T."/>
            <person name="Evans J.D."/>
            <person name="Filipski A."/>
            <person name="Findeiss S."/>
            <person name="Freyhult E."/>
            <person name="Fulton L."/>
            <person name="Fulton R."/>
            <person name="Garcia A.C."/>
            <person name="Gardiner A."/>
            <person name="Garfield D.A."/>
            <person name="Garvin B.E."/>
            <person name="Gibson G."/>
            <person name="Gilbert D."/>
            <person name="Gnerre S."/>
            <person name="Godfrey J."/>
            <person name="Good R."/>
            <person name="Gotea V."/>
            <person name="Gravely B."/>
            <person name="Greenberg A.J."/>
            <person name="Griffiths-Jones S."/>
            <person name="Gross S."/>
            <person name="Guigo R."/>
            <person name="Gustafson E.A."/>
            <person name="Haerty W."/>
            <person name="Hahn M.W."/>
            <person name="Halligan D.L."/>
            <person name="Halpern A.L."/>
            <person name="Halter G.M."/>
            <person name="Han M.V."/>
            <person name="Heger A."/>
            <person name="Hillier L."/>
            <person name="Hinrichs A.S."/>
            <person name="Holmes I."/>
            <person name="Hoskins R.A."/>
            <person name="Hubisz M.J."/>
            <person name="Hultmark D."/>
            <person name="Huntley M.A."/>
            <person name="Jaffe D.B."/>
            <person name="Jagadeeshan S."/>
            <person name="Jeck W.R."/>
            <person name="Johnson J."/>
            <person name="Jones C.D."/>
            <person name="Jordan W.C."/>
            <person name="Karpen G.H."/>
            <person name="Kataoka E."/>
            <person name="Keightley P.D."/>
            <person name="Kheradpour P."/>
            <person name="Kirkness E.F."/>
            <person name="Koerich L.B."/>
            <person name="Kristiansen K."/>
            <person name="Kudrna D."/>
            <person name="Kulathinal R.J."/>
            <person name="Kumar S."/>
            <person name="Kwok R."/>
            <person name="Lander E."/>
            <person name="Langley C.H."/>
            <person name="Lapoint R."/>
            <person name="Lazzaro B.P."/>
            <person name="Lee S.J."/>
            <person name="Levesque L."/>
            <person name="Li R."/>
            <person name="Lin C.F."/>
            <person name="Lin M.F."/>
            <person name="Lindblad-Toh K."/>
            <person name="Llopart A."/>
            <person name="Long M."/>
            <person name="Low L."/>
            <person name="Lozovsky E."/>
            <person name="Lu J."/>
            <person name="Luo M."/>
            <person name="Machado C.A."/>
            <person name="Makalowski W."/>
            <person name="Marzo M."/>
            <person name="Matsuda M."/>
            <person name="Matzkin L."/>
            <person name="McAllister B."/>
            <person name="McBride C.S."/>
            <person name="McKernan B."/>
            <person name="McKernan K."/>
            <person name="Mendez-Lago M."/>
            <person name="Minx P."/>
            <person name="Mollenhauer M.U."/>
            <person name="Montooth K."/>
            <person name="Mount S.M."/>
            <person name="Mu X."/>
            <person name="Myers E."/>
            <person name="Negre B."/>
            <person name="Newfeld S."/>
            <person name="Nielsen R."/>
            <person name="Noor M.A."/>
            <person name="O'Grady P."/>
            <person name="Pachter L."/>
            <person name="Papaceit M."/>
            <person name="Parisi M.J."/>
            <person name="Parisi M."/>
            <person name="Parts L."/>
            <person name="Pedersen J.S."/>
            <person name="Pesole G."/>
            <person name="Phillippy A.M."/>
            <person name="Ponting C.P."/>
            <person name="Pop M."/>
            <person name="Porcelli D."/>
            <person name="Powell J.R."/>
            <person name="Prohaska S."/>
            <person name="Pruitt K."/>
            <person name="Puig M."/>
            <person name="Quesneville H."/>
            <person name="Ram K.R."/>
            <person name="Rand D."/>
            <person name="Rasmussen M.D."/>
            <person name="Reed L.K."/>
            <person name="Reenan R."/>
            <person name="Reily A."/>
            <person name="Remington K.A."/>
            <person name="Rieger T.T."/>
            <person name="Ritchie M.G."/>
            <person name="Robin C."/>
            <person name="Rogers Y.H."/>
            <person name="Rohde C."/>
            <person name="Rozas J."/>
            <person name="Rubenfield M.J."/>
            <person name="Ruiz A."/>
            <person name="Russo S."/>
            <person name="Salzberg S.L."/>
            <person name="Sanchez-Gracia A."/>
            <person name="Saranga D.J."/>
            <person name="Sato H."/>
            <person name="Schaeffer S.W."/>
            <person name="Schatz M.C."/>
            <person name="Schlenke T."/>
            <person name="Schwartz R."/>
            <person name="Segarra C."/>
            <person name="Singh R.S."/>
            <person name="Sirot L."/>
            <person name="Sirota M."/>
            <person name="Sisneros N.B."/>
            <person name="Smith C.D."/>
            <person name="Smith T.F."/>
            <person name="Spieth J."/>
            <person name="Stage D.E."/>
            <person name="Stark A."/>
            <person name="Stephan W."/>
            <person name="Strausberg R.L."/>
            <person name="Strempel S."/>
            <person name="Sturgill D."/>
            <person name="Sutton G."/>
            <person name="Sutton G.G."/>
            <person name="Tao W."/>
            <person name="Teichmann S."/>
            <person name="Tobari Y.N."/>
            <person name="Tomimura Y."/>
            <person name="Tsolas J.M."/>
            <person name="Valente V.L."/>
            <person name="Venter E."/>
            <person name="Venter J.C."/>
            <person name="Vicario S."/>
            <person name="Vieira F.G."/>
            <person name="Vilella A.J."/>
            <person name="Villasante A."/>
            <person name="Walenz B."/>
            <person name="Wang J."/>
            <person name="Wasserman M."/>
            <person name="Watts T."/>
            <person name="Wilson D."/>
            <person name="Wilson R.K."/>
            <person name="Wing R.A."/>
            <person name="Wolfner M.F."/>
            <person name="Wong A."/>
            <person name="Wong G.K."/>
            <person name="Wu C.I."/>
            <person name="Wu G."/>
            <person name="Yamamoto D."/>
            <person name="Yang H.P."/>
            <person name="Yang S.P."/>
            <person name="Yorke J.A."/>
            <person name="Yoshida K."/>
            <person name="Zdobnov E."/>
            <person name="Zhang P."/>
            <person name="Zhang Y."/>
            <person name="Zimin A.V."/>
            <person name="Baldwin J."/>
            <person name="Abdouelleil A."/>
            <person name="Abdulkadir J."/>
            <person name="Abebe A."/>
            <person name="Abera B."/>
            <person name="Abreu J."/>
            <person name="Acer S.C."/>
            <person name="Aftuck L."/>
            <person name="Alexander A."/>
            <person name="An P."/>
            <person name="Anderson E."/>
            <person name="Anderson S."/>
            <person name="Arachi H."/>
            <person name="Azer M."/>
            <person name="Bachantsang P."/>
            <person name="Barry A."/>
            <person name="Bayul T."/>
            <person name="Berlin A."/>
            <person name="Bessette D."/>
            <person name="Bloom T."/>
            <person name="Blye J."/>
            <person name="Boguslavskiy L."/>
            <person name="Bonnet C."/>
            <person name="Boukhgalter B."/>
            <person name="Bourzgui I."/>
            <person name="Brown A."/>
            <person name="Cahill P."/>
            <person name="Channer S."/>
            <person name="Cheshatsang Y."/>
            <person name="Chuda L."/>
            <person name="Citroen M."/>
            <person name="Collymore A."/>
            <person name="Cooke P."/>
            <person name="Costello M."/>
            <person name="D'Aco K."/>
            <person name="Daza R."/>
            <person name="De Haan G."/>
            <person name="DeGray S."/>
            <person name="DeMaso C."/>
            <person name="Dhargay N."/>
            <person name="Dooley K."/>
            <person name="Dooley E."/>
            <person name="Doricent M."/>
            <person name="Dorje P."/>
            <person name="Dorjee K."/>
            <person name="Dupes A."/>
            <person name="Elong R."/>
            <person name="Falk J."/>
            <person name="Farina A."/>
            <person name="Faro S."/>
            <person name="Ferguson D."/>
            <person name="Fisher S."/>
            <person name="Foley C.D."/>
            <person name="Franke A."/>
            <person name="Friedrich D."/>
            <person name="Gadbois L."/>
            <person name="Gearin G."/>
            <person name="Gearin C.R."/>
            <person name="Giannoukos G."/>
            <person name="Goode T."/>
            <person name="Graham J."/>
            <person name="Grandbois E."/>
            <person name="Grewal S."/>
            <person name="Gyaltsen K."/>
            <person name="Hafez N."/>
            <person name="Hagos B."/>
            <person name="Hall J."/>
            <person name="Henson C."/>
            <person name="Hollinger A."/>
            <person name="Honan T."/>
            <person name="Huard M.D."/>
            <person name="Hughes L."/>
            <person name="Hurhula B."/>
            <person name="Husby M.E."/>
            <person name="Kamat A."/>
            <person name="Kanga B."/>
            <person name="Kashin S."/>
            <person name="Khazanovich D."/>
            <person name="Kisner P."/>
            <person name="Lance K."/>
            <person name="Lara M."/>
            <person name="Lee W."/>
            <person name="Lennon N."/>
            <person name="Letendre F."/>
            <person name="LeVine R."/>
            <person name="Lipovsky A."/>
            <person name="Liu X."/>
            <person name="Liu J."/>
            <person name="Liu S."/>
            <person name="Lokyitsang T."/>
            <person name="Lokyitsang Y."/>
            <person name="Lubonja R."/>
            <person name="Lui A."/>
            <person name="MacDonald P."/>
            <person name="Magnisalis V."/>
            <person name="Maru K."/>
            <person name="Matthews C."/>
            <person name="McCusker W."/>
            <person name="McDonough S."/>
            <person name="Mehta T."/>
            <person name="Meldrim J."/>
            <person name="Meneus L."/>
            <person name="Mihai O."/>
            <person name="Mihalev A."/>
            <person name="Mihova T."/>
            <person name="Mittelman R."/>
            <person name="Mlenga V."/>
            <person name="Montmayeur A."/>
            <person name="Mulrain L."/>
            <person name="Navidi A."/>
            <person name="Naylor J."/>
            <person name="Negash T."/>
            <person name="Nguyen T."/>
            <person name="Nguyen N."/>
            <person name="Nicol R."/>
            <person name="Norbu C."/>
            <person name="Norbu N."/>
            <person name="Novod N."/>
            <person name="O'Neill B."/>
            <person name="Osman S."/>
            <person name="Markiewicz E."/>
            <person name="Oyono O.L."/>
            <person name="Patti C."/>
            <person name="Phunkhang P."/>
            <person name="Pierre F."/>
            <person name="Priest M."/>
            <person name="Raghuraman S."/>
            <person name="Rege F."/>
            <person name="Reyes R."/>
            <person name="Rise C."/>
            <person name="Rogov P."/>
            <person name="Ross K."/>
            <person name="Ryan E."/>
            <person name="Settipalli S."/>
            <person name="Shea T."/>
            <person name="Sherpa N."/>
            <person name="Shi L."/>
            <person name="Shih D."/>
            <person name="Sparrow T."/>
            <person name="Spaulding J."/>
            <person name="Stalker J."/>
            <person name="Stange-Thomann N."/>
            <person name="Stavropoulos S."/>
            <person name="Stone C."/>
            <person name="Strader C."/>
            <person name="Tesfaye S."/>
            <person name="Thomson T."/>
            <person name="Thoulutsang Y."/>
            <person name="Thoulutsang D."/>
            <person name="Topham K."/>
            <person name="Topping I."/>
            <person name="Tsamla T."/>
            <person name="Vassiliev H."/>
            <person name="Vo A."/>
            <person name="Wangchuk T."/>
            <person name="Wangdi T."/>
            <person name="Weiand M."/>
            <person name="Wilkinson J."/>
            <person name="Wilson A."/>
            <person name="Yadav S."/>
            <person name="Young G."/>
            <person name="Yu Q."/>
            <person name="Zembek L."/>
            <person name="Zhong D."/>
            <person name="Zimmer A."/>
            <person name="Zwirko Z."/>
            <person name="Jaffe D.B."/>
            <person name="Alvarez P."/>
            <person name="Brockman W."/>
            <person name="Butler J."/>
            <person name="Chin C."/>
            <person name="Gnerre S."/>
            <person name="Grabherr M."/>
            <person name="Kleber M."/>
            <person name="Mauceli E."/>
            <person name="MacCallum I."/>
        </authorList>
    </citation>
    <scope>NUCLEOTIDE SEQUENCE [LARGE SCALE GENOMIC DNA]</scope>
    <source>
        <strain evidence="3">Tucson 15010-1051.87</strain>
    </source>
</reference>
<evidence type="ECO:0000313" key="2">
    <source>
        <dbReference type="EMBL" id="EDW68535.1"/>
    </source>
</evidence>
<gene>
    <name evidence="2" type="primary">Dvir\GJ12766</name>
    <name evidence="2" type="ORF">Dvir_GJ12766</name>
</gene>
<dbReference type="OMA" id="WTHSHSI"/>
<keyword evidence="1" id="KW-0732">Signal</keyword>
<feature type="signal peptide" evidence="1">
    <location>
        <begin position="1"/>
        <end position="24"/>
    </location>
</feature>